<comment type="caution">
    <text evidence="2">The sequence shown here is derived from an EMBL/GenBank/DDBJ whole genome shotgun (WGS) entry which is preliminary data.</text>
</comment>
<name>A0ABR2T3B3_9ROSI</name>
<organism evidence="2 3">
    <name type="scientific">Hibiscus sabdariffa</name>
    <name type="common">roselle</name>
    <dbReference type="NCBI Taxonomy" id="183260"/>
    <lineage>
        <taxon>Eukaryota</taxon>
        <taxon>Viridiplantae</taxon>
        <taxon>Streptophyta</taxon>
        <taxon>Embryophyta</taxon>
        <taxon>Tracheophyta</taxon>
        <taxon>Spermatophyta</taxon>
        <taxon>Magnoliopsida</taxon>
        <taxon>eudicotyledons</taxon>
        <taxon>Gunneridae</taxon>
        <taxon>Pentapetalae</taxon>
        <taxon>rosids</taxon>
        <taxon>malvids</taxon>
        <taxon>Malvales</taxon>
        <taxon>Malvaceae</taxon>
        <taxon>Malvoideae</taxon>
        <taxon>Hibiscus</taxon>
    </lineage>
</organism>
<reference evidence="2 3" key="1">
    <citation type="journal article" date="2024" name="G3 (Bethesda)">
        <title>Genome assembly of Hibiscus sabdariffa L. provides insights into metabolisms of medicinal natural products.</title>
        <authorList>
            <person name="Kim T."/>
        </authorList>
    </citation>
    <scope>NUCLEOTIDE SEQUENCE [LARGE SCALE GENOMIC DNA]</scope>
    <source>
        <strain evidence="2">TK-2024</strain>
        <tissue evidence="2">Old leaves</tissue>
    </source>
</reference>
<sequence length="115" mass="12445">MDLLKGMEIDEHPASNGLPMMPRCEKGSDGPPQASYVRVVAGSVRQVVSDPVPSLDDVVVESDDVMVDMTGLFPSVSFSAKVHKPIDHNMRGSLIVRLLGPSIGYKTLMGRIRVL</sequence>
<dbReference type="EMBL" id="JBBPBN010000009">
    <property type="protein sequence ID" value="KAK9031688.1"/>
    <property type="molecule type" value="Genomic_DNA"/>
</dbReference>
<dbReference type="Proteomes" id="UP001396334">
    <property type="component" value="Unassembled WGS sequence"/>
</dbReference>
<proteinExistence type="predicted"/>
<keyword evidence="3" id="KW-1185">Reference proteome</keyword>
<accession>A0ABR2T3B3</accession>
<evidence type="ECO:0000256" key="1">
    <source>
        <dbReference type="SAM" id="MobiDB-lite"/>
    </source>
</evidence>
<feature type="region of interest" description="Disordered" evidence="1">
    <location>
        <begin position="1"/>
        <end position="32"/>
    </location>
</feature>
<evidence type="ECO:0000313" key="3">
    <source>
        <dbReference type="Proteomes" id="UP001396334"/>
    </source>
</evidence>
<protein>
    <submittedName>
        <fullName evidence="2">Uncharacterized protein</fullName>
    </submittedName>
</protein>
<feature type="compositionally biased region" description="Basic and acidic residues" evidence="1">
    <location>
        <begin position="1"/>
        <end position="13"/>
    </location>
</feature>
<evidence type="ECO:0000313" key="2">
    <source>
        <dbReference type="EMBL" id="KAK9031688.1"/>
    </source>
</evidence>
<gene>
    <name evidence="2" type="ORF">V6N11_055980</name>
</gene>